<evidence type="ECO:0000256" key="4">
    <source>
        <dbReference type="SAM" id="Phobius"/>
    </source>
</evidence>
<evidence type="ECO:0000256" key="2">
    <source>
        <dbReference type="ARBA" id="ARBA00022857"/>
    </source>
</evidence>
<dbReference type="Gene3D" id="3.30.360.10">
    <property type="entry name" value="Dihydrodipicolinate Reductase, domain 2"/>
    <property type="match status" value="1"/>
</dbReference>
<dbReference type="Pfam" id="PF00479">
    <property type="entry name" value="G6PD_N"/>
    <property type="match status" value="1"/>
</dbReference>
<dbReference type="PANTHER" id="PTHR23429">
    <property type="entry name" value="GLUCOSE-6-PHOSPHATE 1-DEHYDROGENASE G6PD"/>
    <property type="match status" value="1"/>
</dbReference>
<dbReference type="AlphaFoldDB" id="A0A8T1CAJ4"/>
<dbReference type="EMBL" id="RCMK01000653">
    <property type="protein sequence ID" value="KAG2917546.1"/>
    <property type="molecule type" value="Genomic_DNA"/>
</dbReference>
<keyword evidence="4" id="KW-0472">Membrane</keyword>
<evidence type="ECO:0000313" key="7">
    <source>
        <dbReference type="EMBL" id="KAG2917546.1"/>
    </source>
</evidence>
<dbReference type="SUPFAM" id="SSF55347">
    <property type="entry name" value="Glyceraldehyde-3-phosphate dehydrogenase-like, C-terminal domain"/>
    <property type="match status" value="1"/>
</dbReference>
<accession>A0A8T1CAJ4</accession>
<protein>
    <recommendedName>
        <fullName evidence="9">Glucose-6-phosphate dehydrogenase (NADP(+))</fullName>
    </recommendedName>
</protein>
<dbReference type="SUPFAM" id="SSF51735">
    <property type="entry name" value="NAD(P)-binding Rossmann-fold domains"/>
    <property type="match status" value="1"/>
</dbReference>
<dbReference type="Pfam" id="PF02781">
    <property type="entry name" value="G6PD_C"/>
    <property type="match status" value="1"/>
</dbReference>
<dbReference type="GO" id="GO:0050661">
    <property type="term" value="F:NADP binding"/>
    <property type="evidence" value="ECO:0007669"/>
    <property type="project" value="InterPro"/>
</dbReference>
<dbReference type="VEuPathDB" id="FungiDB:PC110_g9216"/>
<dbReference type="InterPro" id="IPR001282">
    <property type="entry name" value="G6P_DH"/>
</dbReference>
<keyword evidence="4" id="KW-0812">Transmembrane</keyword>
<keyword evidence="3" id="KW-0119">Carbohydrate metabolism</keyword>
<evidence type="ECO:0008006" key="9">
    <source>
        <dbReference type="Google" id="ProtNLM"/>
    </source>
</evidence>
<feature type="transmembrane region" description="Helical" evidence="4">
    <location>
        <begin position="82"/>
        <end position="100"/>
    </location>
</feature>
<dbReference type="InterPro" id="IPR022675">
    <property type="entry name" value="G6P_DH_C"/>
</dbReference>
<keyword evidence="2" id="KW-0521">NADP</keyword>
<name>A0A8T1CAJ4_9STRA</name>
<dbReference type="GO" id="GO:0009051">
    <property type="term" value="P:pentose-phosphate shunt, oxidative branch"/>
    <property type="evidence" value="ECO:0007669"/>
    <property type="project" value="TreeGrafter"/>
</dbReference>
<feature type="domain" description="Glucose-6-phosphate dehydrogenase NAD-binding" evidence="5">
    <location>
        <begin position="125"/>
        <end position="325"/>
    </location>
</feature>
<feature type="domain" description="Glucose-6-phosphate dehydrogenase C-terminal" evidence="6">
    <location>
        <begin position="338"/>
        <end position="634"/>
    </location>
</feature>
<evidence type="ECO:0000259" key="5">
    <source>
        <dbReference type="Pfam" id="PF00479"/>
    </source>
</evidence>
<evidence type="ECO:0000256" key="1">
    <source>
        <dbReference type="ARBA" id="ARBA00022526"/>
    </source>
</evidence>
<evidence type="ECO:0000259" key="6">
    <source>
        <dbReference type="Pfam" id="PF02781"/>
    </source>
</evidence>
<evidence type="ECO:0000313" key="8">
    <source>
        <dbReference type="Proteomes" id="UP000736787"/>
    </source>
</evidence>
<dbReference type="Proteomes" id="UP000736787">
    <property type="component" value="Unassembled WGS sequence"/>
</dbReference>
<organism evidence="7 8">
    <name type="scientific">Phytophthora cactorum</name>
    <dbReference type="NCBI Taxonomy" id="29920"/>
    <lineage>
        <taxon>Eukaryota</taxon>
        <taxon>Sar</taxon>
        <taxon>Stramenopiles</taxon>
        <taxon>Oomycota</taxon>
        <taxon>Peronosporomycetes</taxon>
        <taxon>Peronosporales</taxon>
        <taxon>Peronosporaceae</taxon>
        <taxon>Phytophthora</taxon>
    </lineage>
</organism>
<dbReference type="InterPro" id="IPR022674">
    <property type="entry name" value="G6P_DH_NAD-bd"/>
</dbReference>
<dbReference type="Gene3D" id="3.40.50.720">
    <property type="entry name" value="NAD(P)-binding Rossmann-like Domain"/>
    <property type="match status" value="1"/>
</dbReference>
<dbReference type="PRINTS" id="PR00079">
    <property type="entry name" value="G6PDHDRGNASE"/>
</dbReference>
<evidence type="ECO:0000256" key="3">
    <source>
        <dbReference type="ARBA" id="ARBA00023277"/>
    </source>
</evidence>
<comment type="caution">
    <text evidence="7">The sequence shown here is derived from an EMBL/GenBank/DDBJ whole genome shotgun (WGS) entry which is preliminary data.</text>
</comment>
<dbReference type="GO" id="GO:0006006">
    <property type="term" value="P:glucose metabolic process"/>
    <property type="evidence" value="ECO:0007669"/>
    <property type="project" value="UniProtKB-KW"/>
</dbReference>
<dbReference type="PANTHER" id="PTHR23429:SF7">
    <property type="entry name" value="GDH_6PGL ENDOPLASMIC BIFUNCTIONAL PROTEIN"/>
    <property type="match status" value="1"/>
</dbReference>
<keyword evidence="4" id="KW-1133">Transmembrane helix</keyword>
<dbReference type="GO" id="GO:0004345">
    <property type="term" value="F:glucose-6-phosphate dehydrogenase activity"/>
    <property type="evidence" value="ECO:0007669"/>
    <property type="project" value="InterPro"/>
</dbReference>
<dbReference type="InterPro" id="IPR036291">
    <property type="entry name" value="NAD(P)-bd_dom_sf"/>
</dbReference>
<proteinExistence type="predicted"/>
<keyword evidence="1" id="KW-0313">Glucose metabolism</keyword>
<sequence length="656" mass="74362">MSLGVLDFFIGNGEGEAARKKRELRTDGLQSTTTMQFHHVENCKAYLAVPDFLQVPSSFWNPIFPFSSFLVYYIMQRRRLSAGLALLTFLCVFGPTTLFSNSATALQLSSQPPANDNKERVVNAIVAGATGDLAAKYLWVAMFRMALEGKSTSRRTFRFFAGASDTLAQGKIWHNNFFNEKFAERVCGDLKENISTEQVKCREFLETEFKPNVEYAPLRTQNHYQELGRRLLEVNEDLTESSEEGRIVYLAIPPQFFLVSCELIHRYLRPQRSETGAAAPFLRVVVEKPFGRDLQSAHDLATRLRTIYSNDELFVMDHYAGKPVVHALRNYFQLNAGALHPVWSSEYIDDIHIEMTETATLQNRVQYFDSAGIIRDIMVNHLQLLLNVAVAPSFYPGIYTTLSSSSEFASRVHEAQFRFIKALRAPSQQTQQTIFVAQYDEYAAHYEAEMDQSINESDHFTPTAAWIELTSLLDEWRNTTFRLAAAKATAERLLSITVTFRDGVFQAQHCTFTVIIQRELNANPSEGHRIEWSCDVSKMLTDLQLPSDWEYVGVDDHRVIIPERHRHGTAAWTLGDEPSAYDFLLQDIGNGAIGHFADLDEVEAAWALWTPVVNAAEAIVLDDRKHASYPVGTSPWKQLHSKSRLAETSKVAKEEL</sequence>
<feature type="transmembrane region" description="Helical" evidence="4">
    <location>
        <begin position="59"/>
        <end position="75"/>
    </location>
</feature>
<reference evidence="7" key="1">
    <citation type="submission" date="2018-10" db="EMBL/GenBank/DDBJ databases">
        <title>Effector identification in a new, highly contiguous assembly of the strawberry crown rot pathogen Phytophthora cactorum.</title>
        <authorList>
            <person name="Armitage A.D."/>
            <person name="Nellist C.F."/>
            <person name="Bates H."/>
            <person name="Vickerstaff R.J."/>
            <person name="Harrison R.J."/>
        </authorList>
    </citation>
    <scope>NUCLEOTIDE SEQUENCE</scope>
    <source>
        <strain evidence="7">4040</strain>
    </source>
</reference>
<gene>
    <name evidence="7" type="ORF">PC117_g17397</name>
</gene>
<dbReference type="GO" id="GO:0005783">
    <property type="term" value="C:endoplasmic reticulum"/>
    <property type="evidence" value="ECO:0007669"/>
    <property type="project" value="TreeGrafter"/>
</dbReference>